<name>A0AAD9MAJ8_9PEZI</name>
<dbReference type="AlphaFoldDB" id="A0AAD9MAJ8"/>
<dbReference type="EMBL" id="MU842808">
    <property type="protein sequence ID" value="KAK2035413.1"/>
    <property type="molecule type" value="Genomic_DNA"/>
</dbReference>
<sequence length="101" mass="11785">MRRHNAQRNRPLFSSLPGRERRLSSRLKGGGGKVLVRFLVFRRCEAWDWRGSDERITAPSLRQQYLLLSLSLSLSLSCSIFFFFPKSRRPRWVESNSGQVS</sequence>
<proteinExistence type="predicted"/>
<keyword evidence="1" id="KW-0472">Membrane</keyword>
<protein>
    <recommendedName>
        <fullName evidence="4">Transmembrane protein</fullName>
    </recommendedName>
</protein>
<dbReference type="Proteomes" id="UP001232148">
    <property type="component" value="Unassembled WGS sequence"/>
</dbReference>
<evidence type="ECO:0000256" key="1">
    <source>
        <dbReference type="SAM" id="Phobius"/>
    </source>
</evidence>
<evidence type="ECO:0000313" key="3">
    <source>
        <dbReference type="Proteomes" id="UP001232148"/>
    </source>
</evidence>
<gene>
    <name evidence="2" type="ORF">LX32DRAFT_3</name>
</gene>
<reference evidence="2" key="1">
    <citation type="submission" date="2021-06" db="EMBL/GenBank/DDBJ databases">
        <title>Comparative genomics, transcriptomics and evolutionary studies reveal genomic signatures of adaptation to plant cell wall in hemibiotrophic fungi.</title>
        <authorList>
            <consortium name="DOE Joint Genome Institute"/>
            <person name="Baroncelli R."/>
            <person name="Diaz J.F."/>
            <person name="Benocci T."/>
            <person name="Peng M."/>
            <person name="Battaglia E."/>
            <person name="Haridas S."/>
            <person name="Andreopoulos W."/>
            <person name="Labutti K."/>
            <person name="Pangilinan J."/>
            <person name="Floch G.L."/>
            <person name="Makela M.R."/>
            <person name="Henrissat B."/>
            <person name="Grigoriev I.V."/>
            <person name="Crouch J.A."/>
            <person name="De Vries R.P."/>
            <person name="Sukno S.A."/>
            <person name="Thon M.R."/>
        </authorList>
    </citation>
    <scope>NUCLEOTIDE SEQUENCE</scope>
    <source>
        <strain evidence="2">MAFF235873</strain>
    </source>
</reference>
<evidence type="ECO:0000313" key="2">
    <source>
        <dbReference type="EMBL" id="KAK2035413.1"/>
    </source>
</evidence>
<comment type="caution">
    <text evidence="2">The sequence shown here is derived from an EMBL/GenBank/DDBJ whole genome shotgun (WGS) entry which is preliminary data.</text>
</comment>
<keyword evidence="1" id="KW-0812">Transmembrane</keyword>
<accession>A0AAD9MAJ8</accession>
<evidence type="ECO:0008006" key="4">
    <source>
        <dbReference type="Google" id="ProtNLM"/>
    </source>
</evidence>
<keyword evidence="1" id="KW-1133">Transmembrane helix</keyword>
<feature type="transmembrane region" description="Helical" evidence="1">
    <location>
        <begin position="65"/>
        <end position="84"/>
    </location>
</feature>
<organism evidence="2 3">
    <name type="scientific">Colletotrichum zoysiae</name>
    <dbReference type="NCBI Taxonomy" id="1216348"/>
    <lineage>
        <taxon>Eukaryota</taxon>
        <taxon>Fungi</taxon>
        <taxon>Dikarya</taxon>
        <taxon>Ascomycota</taxon>
        <taxon>Pezizomycotina</taxon>
        <taxon>Sordariomycetes</taxon>
        <taxon>Hypocreomycetidae</taxon>
        <taxon>Glomerellales</taxon>
        <taxon>Glomerellaceae</taxon>
        <taxon>Colletotrichum</taxon>
        <taxon>Colletotrichum graminicola species complex</taxon>
    </lineage>
</organism>
<keyword evidence="3" id="KW-1185">Reference proteome</keyword>